<dbReference type="InterPro" id="IPR001763">
    <property type="entry name" value="Rhodanese-like_dom"/>
</dbReference>
<sequence length="246" mass="27005">MSSADVRRLLFEQFARVGKALGHASRLELLDFLAQGERPVEALARLAGLSVANTSRHLQVLRRAGLAACRREGSQVFYRVADEAVIELVDVVRRLARRRLDEVQELVDRYLSALDGLEPVSAAELLHRLREGEVTLIDVRPREEFEAGHIPGALNVPLREIDGLLHRLPPGREVVAYCRGPYCVLSYEAVDRLRRGGVAARRFAEGFPEWRLAGLPVARGGDRGESGRAADAGSGETAAAGRKEGE</sequence>
<proteinExistence type="predicted"/>
<dbReference type="PRINTS" id="PR00778">
    <property type="entry name" value="HTHARSR"/>
</dbReference>
<evidence type="ECO:0000313" key="7">
    <source>
        <dbReference type="EMBL" id="NDY43210.1"/>
    </source>
</evidence>
<dbReference type="GO" id="GO:0003677">
    <property type="term" value="F:DNA binding"/>
    <property type="evidence" value="ECO:0007669"/>
    <property type="project" value="UniProtKB-KW"/>
</dbReference>
<dbReference type="FunFam" id="3.40.250.10:FF:000039">
    <property type="entry name" value="ArsR family transcriptional regulator"/>
    <property type="match status" value="1"/>
</dbReference>
<dbReference type="PANTHER" id="PTHR43132:SF8">
    <property type="entry name" value="HTH-TYPE TRANSCRIPTIONAL REGULATOR KMTR"/>
    <property type="match status" value="1"/>
</dbReference>
<evidence type="ECO:0000256" key="3">
    <source>
        <dbReference type="ARBA" id="ARBA00023163"/>
    </source>
</evidence>
<dbReference type="CDD" id="cd00158">
    <property type="entry name" value="RHOD"/>
    <property type="match status" value="1"/>
</dbReference>
<gene>
    <name evidence="7" type="ORF">G3N55_10200</name>
</gene>
<keyword evidence="2" id="KW-0238">DNA-binding</keyword>
<dbReference type="EMBL" id="JAAGRR010000133">
    <property type="protein sequence ID" value="NDY43210.1"/>
    <property type="molecule type" value="Genomic_DNA"/>
</dbReference>
<comment type="caution">
    <text evidence="7">The sequence shown here is derived from an EMBL/GenBank/DDBJ whole genome shotgun (WGS) entry which is preliminary data.</text>
</comment>
<dbReference type="InterPro" id="IPR001307">
    <property type="entry name" value="Thiosulphate_STrfase_CS"/>
</dbReference>
<evidence type="ECO:0000313" key="8">
    <source>
        <dbReference type="Proteomes" id="UP000469346"/>
    </source>
</evidence>
<dbReference type="SUPFAM" id="SSF52821">
    <property type="entry name" value="Rhodanese/Cell cycle control phosphatase"/>
    <property type="match status" value="1"/>
</dbReference>
<dbReference type="InterPro" id="IPR036873">
    <property type="entry name" value="Rhodanese-like_dom_sf"/>
</dbReference>
<dbReference type="Gene3D" id="1.10.10.10">
    <property type="entry name" value="Winged helix-like DNA-binding domain superfamily/Winged helix DNA-binding domain"/>
    <property type="match status" value="1"/>
</dbReference>
<dbReference type="Pfam" id="PF00581">
    <property type="entry name" value="Rhodanese"/>
    <property type="match status" value="1"/>
</dbReference>
<keyword evidence="8" id="KW-1185">Reference proteome</keyword>
<dbReference type="SUPFAM" id="SSF46785">
    <property type="entry name" value="Winged helix' DNA-binding domain"/>
    <property type="match status" value="1"/>
</dbReference>
<keyword evidence="3" id="KW-0804">Transcription</keyword>
<dbReference type="InterPro" id="IPR001845">
    <property type="entry name" value="HTH_ArsR_DNA-bd_dom"/>
</dbReference>
<dbReference type="PROSITE" id="PS50987">
    <property type="entry name" value="HTH_ARSR_2"/>
    <property type="match status" value="1"/>
</dbReference>
<evidence type="ECO:0000256" key="4">
    <source>
        <dbReference type="SAM" id="MobiDB-lite"/>
    </source>
</evidence>
<dbReference type="AlphaFoldDB" id="A0A6N9TS11"/>
<evidence type="ECO:0000259" key="6">
    <source>
        <dbReference type="PROSITE" id="PS50987"/>
    </source>
</evidence>
<dbReference type="InterPro" id="IPR036390">
    <property type="entry name" value="WH_DNA-bd_sf"/>
</dbReference>
<reference evidence="7 8" key="1">
    <citation type="submission" date="2020-02" db="EMBL/GenBank/DDBJ databases">
        <title>Comparative genomics of sulfur disproportionating microorganisms.</title>
        <authorList>
            <person name="Ward L.M."/>
            <person name="Bertran E."/>
            <person name="Johnston D.T."/>
        </authorList>
    </citation>
    <scope>NUCLEOTIDE SEQUENCE [LARGE SCALE GENOMIC DNA]</scope>
    <source>
        <strain evidence="7 8">DSM 100025</strain>
    </source>
</reference>
<dbReference type="PROSITE" id="PS50206">
    <property type="entry name" value="RHODANESE_3"/>
    <property type="match status" value="1"/>
</dbReference>
<evidence type="ECO:0000256" key="1">
    <source>
        <dbReference type="ARBA" id="ARBA00023015"/>
    </source>
</evidence>
<dbReference type="InterPro" id="IPR051011">
    <property type="entry name" value="Metal_resp_trans_reg"/>
</dbReference>
<keyword evidence="1" id="KW-0805">Transcription regulation</keyword>
<dbReference type="InterPro" id="IPR011991">
    <property type="entry name" value="ArsR-like_HTH"/>
</dbReference>
<organism evidence="7 8">
    <name type="scientific">Dissulfurirhabdus thermomarina</name>
    <dbReference type="NCBI Taxonomy" id="1765737"/>
    <lineage>
        <taxon>Bacteria</taxon>
        <taxon>Deltaproteobacteria</taxon>
        <taxon>Dissulfurirhabdaceae</taxon>
        <taxon>Dissulfurirhabdus</taxon>
    </lineage>
</organism>
<dbReference type="GO" id="GO:0004792">
    <property type="term" value="F:thiosulfate-cyanide sulfurtransferase activity"/>
    <property type="evidence" value="ECO:0007669"/>
    <property type="project" value="InterPro"/>
</dbReference>
<dbReference type="Proteomes" id="UP000469346">
    <property type="component" value="Unassembled WGS sequence"/>
</dbReference>
<dbReference type="PROSITE" id="PS00380">
    <property type="entry name" value="RHODANESE_1"/>
    <property type="match status" value="1"/>
</dbReference>
<feature type="region of interest" description="Disordered" evidence="4">
    <location>
        <begin position="218"/>
        <end position="246"/>
    </location>
</feature>
<feature type="domain" description="HTH arsR-type" evidence="6">
    <location>
        <begin position="6"/>
        <end position="100"/>
    </location>
</feature>
<protein>
    <submittedName>
        <fullName evidence="7">Metalloregulator ArsR/SmtB family transcription factor</fullName>
    </submittedName>
</protein>
<feature type="compositionally biased region" description="Low complexity" evidence="4">
    <location>
        <begin position="229"/>
        <end position="240"/>
    </location>
</feature>
<accession>A0A6N9TS11</accession>
<dbReference type="PANTHER" id="PTHR43132">
    <property type="entry name" value="ARSENICAL RESISTANCE OPERON REPRESSOR ARSR-RELATED"/>
    <property type="match status" value="1"/>
</dbReference>
<name>A0A6N9TS11_DISTH</name>
<dbReference type="RefSeq" id="WP_163299323.1">
    <property type="nucleotide sequence ID" value="NZ_JAAGRR010000133.1"/>
</dbReference>
<feature type="domain" description="Rhodanese" evidence="5">
    <location>
        <begin position="130"/>
        <end position="219"/>
    </location>
</feature>
<evidence type="ECO:0000256" key="2">
    <source>
        <dbReference type="ARBA" id="ARBA00023125"/>
    </source>
</evidence>
<evidence type="ECO:0000259" key="5">
    <source>
        <dbReference type="PROSITE" id="PS50206"/>
    </source>
</evidence>
<dbReference type="GO" id="GO:0003700">
    <property type="term" value="F:DNA-binding transcription factor activity"/>
    <property type="evidence" value="ECO:0007669"/>
    <property type="project" value="InterPro"/>
</dbReference>
<dbReference type="InterPro" id="IPR036388">
    <property type="entry name" value="WH-like_DNA-bd_sf"/>
</dbReference>
<dbReference type="SMART" id="SM00418">
    <property type="entry name" value="HTH_ARSR"/>
    <property type="match status" value="1"/>
</dbReference>
<dbReference type="SMART" id="SM00450">
    <property type="entry name" value="RHOD"/>
    <property type="match status" value="1"/>
</dbReference>
<dbReference type="NCBIfam" id="NF033788">
    <property type="entry name" value="HTH_metalloreg"/>
    <property type="match status" value="1"/>
</dbReference>
<dbReference type="Pfam" id="PF12840">
    <property type="entry name" value="HTH_20"/>
    <property type="match status" value="1"/>
</dbReference>
<dbReference type="Gene3D" id="3.40.250.10">
    <property type="entry name" value="Rhodanese-like domain"/>
    <property type="match status" value="1"/>
</dbReference>
<dbReference type="CDD" id="cd00090">
    <property type="entry name" value="HTH_ARSR"/>
    <property type="match status" value="1"/>
</dbReference>